<evidence type="ECO:0000313" key="2">
    <source>
        <dbReference type="EMBL" id="KAK7492090.1"/>
    </source>
</evidence>
<name>A0ABD0KYB5_9CAEN</name>
<feature type="compositionally biased region" description="Basic and acidic residues" evidence="1">
    <location>
        <begin position="143"/>
        <end position="152"/>
    </location>
</feature>
<keyword evidence="3" id="KW-1185">Reference proteome</keyword>
<feature type="region of interest" description="Disordered" evidence="1">
    <location>
        <begin position="119"/>
        <end position="152"/>
    </location>
</feature>
<gene>
    <name evidence="2" type="ORF">BaRGS_00016754</name>
</gene>
<accession>A0ABD0KYB5</accession>
<evidence type="ECO:0000256" key="1">
    <source>
        <dbReference type="SAM" id="MobiDB-lite"/>
    </source>
</evidence>
<reference evidence="2 3" key="1">
    <citation type="journal article" date="2023" name="Sci. Data">
        <title>Genome assembly of the Korean intertidal mud-creeper Batillaria attramentaria.</title>
        <authorList>
            <person name="Patra A.K."/>
            <person name="Ho P.T."/>
            <person name="Jun S."/>
            <person name="Lee S.J."/>
            <person name="Kim Y."/>
            <person name="Won Y.J."/>
        </authorList>
    </citation>
    <scope>NUCLEOTIDE SEQUENCE [LARGE SCALE GENOMIC DNA]</scope>
    <source>
        <strain evidence="2">Wonlab-2016</strain>
    </source>
</reference>
<protein>
    <submittedName>
        <fullName evidence="2">Uncharacterized protein</fullName>
    </submittedName>
</protein>
<organism evidence="2 3">
    <name type="scientific">Batillaria attramentaria</name>
    <dbReference type="NCBI Taxonomy" id="370345"/>
    <lineage>
        <taxon>Eukaryota</taxon>
        <taxon>Metazoa</taxon>
        <taxon>Spiralia</taxon>
        <taxon>Lophotrochozoa</taxon>
        <taxon>Mollusca</taxon>
        <taxon>Gastropoda</taxon>
        <taxon>Caenogastropoda</taxon>
        <taxon>Sorbeoconcha</taxon>
        <taxon>Cerithioidea</taxon>
        <taxon>Batillariidae</taxon>
        <taxon>Batillaria</taxon>
    </lineage>
</organism>
<dbReference type="EMBL" id="JACVVK020000107">
    <property type="protein sequence ID" value="KAK7492090.1"/>
    <property type="molecule type" value="Genomic_DNA"/>
</dbReference>
<dbReference type="Proteomes" id="UP001519460">
    <property type="component" value="Unassembled WGS sequence"/>
</dbReference>
<sequence length="152" mass="16151">MSVCQRRGRKGADGAISSVKIAKLLQTARMTATFDTINFAIGGGGVRGSGFSSKKSPHNQNKKDNTVRGGSVRVTTLTGQTEAGEVITGFYGTKWRGKYSSVCLSGSSKLTNYVTLDTGIRGSPPHPSQPPDAHPHLNPSTHTLERFTGCKE</sequence>
<dbReference type="AlphaFoldDB" id="A0ABD0KYB5"/>
<comment type="caution">
    <text evidence="2">The sequence shown here is derived from an EMBL/GenBank/DDBJ whole genome shotgun (WGS) entry which is preliminary data.</text>
</comment>
<evidence type="ECO:0000313" key="3">
    <source>
        <dbReference type="Proteomes" id="UP001519460"/>
    </source>
</evidence>
<proteinExistence type="predicted"/>
<feature type="region of interest" description="Disordered" evidence="1">
    <location>
        <begin position="49"/>
        <end position="72"/>
    </location>
</feature>